<evidence type="ECO:0000313" key="4">
    <source>
        <dbReference type="Proteomes" id="UP000324800"/>
    </source>
</evidence>
<keyword evidence="2" id="KW-0812">Transmembrane</keyword>
<evidence type="ECO:0000313" key="3">
    <source>
        <dbReference type="EMBL" id="KAA6322286.1"/>
    </source>
</evidence>
<protein>
    <submittedName>
        <fullName evidence="3">Uncharacterized protein</fullName>
    </submittedName>
</protein>
<dbReference type="AlphaFoldDB" id="A0A5J4QK58"/>
<proteinExistence type="predicted"/>
<reference evidence="3 4" key="1">
    <citation type="submission" date="2019-03" db="EMBL/GenBank/DDBJ databases">
        <title>Single cell metagenomics reveals metabolic interactions within the superorganism composed of flagellate Streblomastix strix and complex community of Bacteroidetes bacteria on its surface.</title>
        <authorList>
            <person name="Treitli S.C."/>
            <person name="Kolisko M."/>
            <person name="Husnik F."/>
            <person name="Keeling P."/>
            <person name="Hampl V."/>
        </authorList>
    </citation>
    <scope>NUCLEOTIDE SEQUENCE [LARGE SCALE GENOMIC DNA]</scope>
    <source>
        <strain evidence="3">ST1C</strain>
    </source>
</reference>
<gene>
    <name evidence="3" type="ORF">EZS28_054452</name>
</gene>
<feature type="non-terminal residue" evidence="3">
    <location>
        <position position="1"/>
    </location>
</feature>
<dbReference type="EMBL" id="SNRW01044973">
    <property type="protein sequence ID" value="KAA6322286.1"/>
    <property type="molecule type" value="Genomic_DNA"/>
</dbReference>
<name>A0A5J4QK58_9EUKA</name>
<evidence type="ECO:0000256" key="1">
    <source>
        <dbReference type="SAM" id="MobiDB-lite"/>
    </source>
</evidence>
<feature type="region of interest" description="Disordered" evidence="1">
    <location>
        <begin position="1"/>
        <end position="21"/>
    </location>
</feature>
<evidence type="ECO:0000256" key="2">
    <source>
        <dbReference type="SAM" id="Phobius"/>
    </source>
</evidence>
<organism evidence="3 4">
    <name type="scientific">Streblomastix strix</name>
    <dbReference type="NCBI Taxonomy" id="222440"/>
    <lineage>
        <taxon>Eukaryota</taxon>
        <taxon>Metamonada</taxon>
        <taxon>Preaxostyla</taxon>
        <taxon>Oxymonadida</taxon>
        <taxon>Streblomastigidae</taxon>
        <taxon>Streblomastix</taxon>
    </lineage>
</organism>
<keyword evidence="2" id="KW-0472">Membrane</keyword>
<dbReference type="Proteomes" id="UP000324800">
    <property type="component" value="Unassembled WGS sequence"/>
</dbReference>
<feature type="transmembrane region" description="Helical" evidence="2">
    <location>
        <begin position="23"/>
        <end position="42"/>
    </location>
</feature>
<accession>A0A5J4QK58</accession>
<comment type="caution">
    <text evidence="3">The sequence shown here is derived from an EMBL/GenBank/DDBJ whole genome shotgun (WGS) entry which is preliminary data.</text>
</comment>
<feature type="transmembrane region" description="Helical" evidence="2">
    <location>
        <begin position="63"/>
        <end position="80"/>
    </location>
</feature>
<keyword evidence="2" id="KW-1133">Transmembrane helix</keyword>
<sequence length="86" mass="9121">SISFYTPPAASPPVDSSGGRSAAISQMSSIVSTNLIILYILAENEVDPSNEKHEMRGAVSNNLIFMSFNVASAGLSHFLYNSAIIT</sequence>